<accession>W8ESD4</accession>
<dbReference type="HOGENOM" id="CLU_3136568_0_0_10"/>
<organism evidence="1 2">
    <name type="scientific">Hymenobacter swuensis DY53</name>
    <dbReference type="NCBI Taxonomy" id="1227739"/>
    <lineage>
        <taxon>Bacteria</taxon>
        <taxon>Pseudomonadati</taxon>
        <taxon>Bacteroidota</taxon>
        <taxon>Cytophagia</taxon>
        <taxon>Cytophagales</taxon>
        <taxon>Hymenobacteraceae</taxon>
        <taxon>Hymenobacter</taxon>
    </lineage>
</organism>
<dbReference type="KEGG" id="hsw:Hsw_0459"/>
<keyword evidence="2" id="KW-1185">Reference proteome</keyword>
<evidence type="ECO:0000313" key="2">
    <source>
        <dbReference type="Proteomes" id="UP000019423"/>
    </source>
</evidence>
<gene>
    <name evidence="1" type="ORF">Hsw_0459</name>
</gene>
<protein>
    <submittedName>
        <fullName evidence="1">Uncharacterized protein</fullName>
    </submittedName>
</protein>
<name>W8ESD4_9BACT</name>
<dbReference type="Proteomes" id="UP000019423">
    <property type="component" value="Chromosome"/>
</dbReference>
<dbReference type="PATRIC" id="fig|1227739.3.peg.720"/>
<sequence>MHTVFAVVVEHARRYYTLQATMRQRAFRALPRDSAFAATEDLVLARSAT</sequence>
<proteinExistence type="predicted"/>
<dbReference type="EMBL" id="CP007145">
    <property type="protein sequence ID" value="AHJ96054.1"/>
    <property type="molecule type" value="Genomic_DNA"/>
</dbReference>
<reference evidence="1 2" key="1">
    <citation type="submission" date="2014-01" db="EMBL/GenBank/DDBJ databases">
        <title>Complete genome sequence of ionizing-radiation resistance bacterium Hymenobacter swuensis DY53.</title>
        <authorList>
            <person name="Jung J.-H."/>
            <person name="Jeong S.-W."/>
            <person name="Joe M.-H."/>
            <person name="Cho y.-j."/>
            <person name="Kim M.-K."/>
            <person name="Lim S.-Y."/>
        </authorList>
    </citation>
    <scope>NUCLEOTIDE SEQUENCE [LARGE SCALE GENOMIC DNA]</scope>
    <source>
        <strain evidence="1 2">DY53</strain>
    </source>
</reference>
<evidence type="ECO:0000313" key="1">
    <source>
        <dbReference type="EMBL" id="AHJ96054.1"/>
    </source>
</evidence>
<dbReference type="AlphaFoldDB" id="W8ESD4"/>